<evidence type="ECO:0000313" key="3">
    <source>
        <dbReference type="Proteomes" id="UP000014629"/>
    </source>
</evidence>
<organism evidence="2 3">
    <name type="scientific">Streptomyces aurantiacus JA 4570</name>
    <dbReference type="NCBI Taxonomy" id="1286094"/>
    <lineage>
        <taxon>Bacteria</taxon>
        <taxon>Bacillati</taxon>
        <taxon>Actinomycetota</taxon>
        <taxon>Actinomycetes</taxon>
        <taxon>Kitasatosporales</taxon>
        <taxon>Streptomycetaceae</taxon>
        <taxon>Streptomyces</taxon>
        <taxon>Streptomyces aurantiacus group</taxon>
    </lineage>
</organism>
<evidence type="ECO:0000313" key="2">
    <source>
        <dbReference type="EMBL" id="EPH40075.1"/>
    </source>
</evidence>
<dbReference type="Proteomes" id="UP000014629">
    <property type="component" value="Unassembled WGS sequence"/>
</dbReference>
<dbReference type="GO" id="GO:0005886">
    <property type="term" value="C:plasma membrane"/>
    <property type="evidence" value="ECO:0007669"/>
    <property type="project" value="TreeGrafter"/>
</dbReference>
<dbReference type="PANTHER" id="PTHR34980:SF2">
    <property type="entry name" value="INNER MEMBRANE PROTEIN YHAH-RELATED"/>
    <property type="match status" value="1"/>
</dbReference>
<accession>S3ZP35</accession>
<comment type="caution">
    <text evidence="2">The sequence shown here is derived from an EMBL/GenBank/DDBJ whole genome shotgun (WGS) entry which is preliminary data.</text>
</comment>
<sequence length="120" mass="13354">MHWYVDVLKKYAVFNGRARRAEYWMFTLFNLVVSLVLALLDMALGITPVLEVAYTVAVLLPGLAVGARRLHDTGRTGWWQLLFLLPVIGLIILIVMLATDSKPANEHGPNPKEVSATPAR</sequence>
<dbReference type="Pfam" id="PF05656">
    <property type="entry name" value="DUF805"/>
    <property type="match status" value="1"/>
</dbReference>
<protein>
    <submittedName>
        <fullName evidence="2">Putative Inner membrane protein YhaI</fullName>
    </submittedName>
</protein>
<keyword evidence="1" id="KW-1133">Transmembrane helix</keyword>
<dbReference type="EMBL" id="AOPZ01000449">
    <property type="protein sequence ID" value="EPH40075.1"/>
    <property type="molecule type" value="Genomic_DNA"/>
</dbReference>
<feature type="transmembrane region" description="Helical" evidence="1">
    <location>
        <begin position="21"/>
        <end position="40"/>
    </location>
</feature>
<dbReference type="OrthoDB" id="9812349at2"/>
<dbReference type="PATRIC" id="fig|1286094.4.peg.6771"/>
<proteinExistence type="predicted"/>
<name>S3ZP35_9ACTN</name>
<reference evidence="2 3" key="1">
    <citation type="submission" date="2013-02" db="EMBL/GenBank/DDBJ databases">
        <title>Draft Genome Sequence of Streptomyces aurantiacus, Which Produces Setomimycin.</title>
        <authorList>
            <person name="Gruening B.A."/>
            <person name="Praeg A."/>
            <person name="Erxleben A."/>
            <person name="Guenther S."/>
            <person name="Mueller M."/>
        </authorList>
    </citation>
    <scope>NUCLEOTIDE SEQUENCE [LARGE SCALE GENOMIC DNA]</scope>
    <source>
        <strain evidence="2 3">JA 4570</strain>
    </source>
</reference>
<keyword evidence="3" id="KW-1185">Reference proteome</keyword>
<dbReference type="RefSeq" id="WP_016644969.1">
    <property type="nucleotide sequence ID" value="NZ_AOPZ01000449.1"/>
</dbReference>
<dbReference type="PANTHER" id="PTHR34980">
    <property type="entry name" value="INNER MEMBRANE PROTEIN-RELATED-RELATED"/>
    <property type="match status" value="1"/>
</dbReference>
<gene>
    <name evidence="2" type="ORF">STRAU_6850</name>
</gene>
<dbReference type="InterPro" id="IPR008523">
    <property type="entry name" value="DUF805"/>
</dbReference>
<feature type="transmembrane region" description="Helical" evidence="1">
    <location>
        <begin position="46"/>
        <end position="66"/>
    </location>
</feature>
<feature type="transmembrane region" description="Helical" evidence="1">
    <location>
        <begin position="78"/>
        <end position="98"/>
    </location>
</feature>
<keyword evidence="1" id="KW-0812">Transmembrane</keyword>
<keyword evidence="1" id="KW-0472">Membrane</keyword>
<evidence type="ECO:0000256" key="1">
    <source>
        <dbReference type="SAM" id="Phobius"/>
    </source>
</evidence>
<dbReference type="AlphaFoldDB" id="S3ZP35"/>